<reference evidence="1 2" key="1">
    <citation type="submission" date="2020-08" db="EMBL/GenBank/DDBJ databases">
        <title>Genomic Encyclopedia of Type Strains, Phase III (KMG-III): the genomes of soil and plant-associated and newly described type strains.</title>
        <authorList>
            <person name="Whitman W."/>
        </authorList>
    </citation>
    <scope>NUCLEOTIDE SEQUENCE [LARGE SCALE GENOMIC DNA]</scope>
    <source>
        <strain evidence="1 2">CECT 4462</strain>
    </source>
</reference>
<evidence type="ECO:0000313" key="2">
    <source>
        <dbReference type="Proteomes" id="UP000549250"/>
    </source>
</evidence>
<sequence>MSADDLFQQWLLEQWRILRESGLISDATEVRISKFEEGKAA</sequence>
<gene>
    <name evidence="1" type="ORF">FHR87_002170</name>
</gene>
<organism evidence="1 2">
    <name type="scientific">Azomonas macrocytogenes</name>
    <name type="common">Azotobacter macrocytogenes</name>
    <dbReference type="NCBI Taxonomy" id="69962"/>
    <lineage>
        <taxon>Bacteria</taxon>
        <taxon>Pseudomonadati</taxon>
        <taxon>Pseudomonadota</taxon>
        <taxon>Gammaproteobacteria</taxon>
        <taxon>Pseudomonadales</taxon>
        <taxon>Pseudomonadaceae</taxon>
        <taxon>Azomonas</taxon>
    </lineage>
</organism>
<evidence type="ECO:0000313" key="1">
    <source>
        <dbReference type="EMBL" id="MBB3103773.1"/>
    </source>
</evidence>
<dbReference type="AlphaFoldDB" id="A0A839T7Y3"/>
<keyword evidence="2" id="KW-1185">Reference proteome</keyword>
<protein>
    <submittedName>
        <fullName evidence="1">Uncharacterized protein</fullName>
    </submittedName>
</protein>
<comment type="caution">
    <text evidence="1">The sequence shown here is derived from an EMBL/GenBank/DDBJ whole genome shotgun (WGS) entry which is preliminary data.</text>
</comment>
<proteinExistence type="predicted"/>
<dbReference type="RefSeq" id="WP_275944075.1">
    <property type="nucleotide sequence ID" value="NZ_JACHXI010000009.1"/>
</dbReference>
<dbReference type="EMBL" id="JACHXI010000009">
    <property type="protein sequence ID" value="MBB3103773.1"/>
    <property type="molecule type" value="Genomic_DNA"/>
</dbReference>
<name>A0A839T7Y3_AZOMA</name>
<accession>A0A839T7Y3</accession>
<dbReference type="Proteomes" id="UP000549250">
    <property type="component" value="Unassembled WGS sequence"/>
</dbReference>